<accession>A0A2S2PN24</accession>
<dbReference type="AlphaFoldDB" id="A0A2S2PN24"/>
<name>A0A2S2PN24_SCHGA</name>
<proteinExistence type="predicted"/>
<evidence type="ECO:0000313" key="1">
    <source>
        <dbReference type="EMBL" id="MBY30246.1"/>
    </source>
</evidence>
<protein>
    <submittedName>
        <fullName evidence="1">Uncharacterized protein</fullName>
    </submittedName>
</protein>
<reference evidence="1" key="1">
    <citation type="submission" date="2018-04" db="EMBL/GenBank/DDBJ databases">
        <title>Transcriptome of Schizaphis graminum biotype I.</title>
        <authorList>
            <person name="Scully E.D."/>
            <person name="Geib S.M."/>
            <person name="Palmer N.A."/>
            <person name="Koch K."/>
            <person name="Bradshaw J."/>
            <person name="Heng-Moss T."/>
            <person name="Sarath G."/>
        </authorList>
    </citation>
    <scope>NUCLEOTIDE SEQUENCE</scope>
</reference>
<dbReference type="EMBL" id="GGMR01017627">
    <property type="protein sequence ID" value="MBY30246.1"/>
    <property type="molecule type" value="Transcribed_RNA"/>
</dbReference>
<organism evidence="1">
    <name type="scientific">Schizaphis graminum</name>
    <name type="common">Green bug aphid</name>
    <dbReference type="NCBI Taxonomy" id="13262"/>
    <lineage>
        <taxon>Eukaryota</taxon>
        <taxon>Metazoa</taxon>
        <taxon>Ecdysozoa</taxon>
        <taxon>Arthropoda</taxon>
        <taxon>Hexapoda</taxon>
        <taxon>Insecta</taxon>
        <taxon>Pterygota</taxon>
        <taxon>Neoptera</taxon>
        <taxon>Paraneoptera</taxon>
        <taxon>Hemiptera</taxon>
        <taxon>Sternorrhyncha</taxon>
        <taxon>Aphidomorpha</taxon>
        <taxon>Aphidoidea</taxon>
        <taxon>Aphididae</taxon>
        <taxon>Aphidini</taxon>
        <taxon>Schizaphis</taxon>
    </lineage>
</organism>
<gene>
    <name evidence="1" type="ORF">g.14344</name>
</gene>
<sequence length="164" mass="19211">MSSREKLFLIGYMNHQIIGSKLPSRGDCLKVLFFNMRITKLNLNDSASLVIEECIVFWKKARIPTQVPHRFKDKLKKLYEEWKGILKNKNKTNQTLKQKEQLFGDSMNDLFDIAHQDALNMISIQEDKLFLVKQREKGRPGSMLGVDIKLTNIEKQKETRKKTK</sequence>